<feature type="region of interest" description="Disordered" evidence="2">
    <location>
        <begin position="1"/>
        <end position="97"/>
    </location>
</feature>
<name>A0AAD5SN29_9FUNG</name>
<protein>
    <recommendedName>
        <fullName evidence="3">Rho-GAP domain-containing protein</fullName>
    </recommendedName>
</protein>
<proteinExistence type="predicted"/>
<feature type="domain" description="Rho-GAP" evidence="3">
    <location>
        <begin position="178"/>
        <end position="364"/>
    </location>
</feature>
<dbReference type="Pfam" id="PF00620">
    <property type="entry name" value="RhoGAP"/>
    <property type="match status" value="1"/>
</dbReference>
<accession>A0AAD5SN29</accession>
<dbReference type="GO" id="GO:0005096">
    <property type="term" value="F:GTPase activator activity"/>
    <property type="evidence" value="ECO:0007669"/>
    <property type="project" value="UniProtKB-KW"/>
</dbReference>
<evidence type="ECO:0000313" key="5">
    <source>
        <dbReference type="Proteomes" id="UP001212841"/>
    </source>
</evidence>
<evidence type="ECO:0000256" key="2">
    <source>
        <dbReference type="SAM" id="MobiDB-lite"/>
    </source>
</evidence>
<evidence type="ECO:0000259" key="3">
    <source>
        <dbReference type="PROSITE" id="PS50238"/>
    </source>
</evidence>
<dbReference type="InterPro" id="IPR000198">
    <property type="entry name" value="RhoGAP_dom"/>
</dbReference>
<dbReference type="SMART" id="SM00324">
    <property type="entry name" value="RhoGAP"/>
    <property type="match status" value="1"/>
</dbReference>
<evidence type="ECO:0000256" key="1">
    <source>
        <dbReference type="ARBA" id="ARBA00022468"/>
    </source>
</evidence>
<evidence type="ECO:0000313" key="4">
    <source>
        <dbReference type="EMBL" id="KAJ3057316.1"/>
    </source>
</evidence>
<organism evidence="4 5">
    <name type="scientific">Rhizophlyctis rosea</name>
    <dbReference type="NCBI Taxonomy" id="64517"/>
    <lineage>
        <taxon>Eukaryota</taxon>
        <taxon>Fungi</taxon>
        <taxon>Fungi incertae sedis</taxon>
        <taxon>Chytridiomycota</taxon>
        <taxon>Chytridiomycota incertae sedis</taxon>
        <taxon>Chytridiomycetes</taxon>
        <taxon>Rhizophlyctidales</taxon>
        <taxon>Rhizophlyctidaceae</taxon>
        <taxon>Rhizophlyctis</taxon>
    </lineage>
</organism>
<dbReference type="AlphaFoldDB" id="A0AAD5SN29"/>
<reference evidence="4" key="1">
    <citation type="submission" date="2020-05" db="EMBL/GenBank/DDBJ databases">
        <title>Phylogenomic resolution of chytrid fungi.</title>
        <authorList>
            <person name="Stajich J.E."/>
            <person name="Amses K."/>
            <person name="Simmons R."/>
            <person name="Seto K."/>
            <person name="Myers J."/>
            <person name="Bonds A."/>
            <person name="Quandt C.A."/>
            <person name="Barry K."/>
            <person name="Liu P."/>
            <person name="Grigoriev I."/>
            <person name="Longcore J.E."/>
            <person name="James T.Y."/>
        </authorList>
    </citation>
    <scope>NUCLEOTIDE SEQUENCE</scope>
    <source>
        <strain evidence="4">JEL0318</strain>
    </source>
</reference>
<keyword evidence="1" id="KW-0343">GTPase activation</keyword>
<sequence>MQANIAGTGMSRTMPRNMGRQKANEGVQTTETGEDGPHRRLNKNGSLQRSMSEVLRRKNRSESAIGRSTETVEGAATPVSPVTIPRRTDSKDPLVNKRFGELTPNDFQRLHTAALRRVNDIFKHCRIKPVPNDLGKTIQTAVYGQRRKWWTPWKKDKEEAPQSVLKTSLIKSLTYASIPVDPADNERDCRRIPILVNECIRYLKTHGMQSNGLFRVNGSEKRMQTLAAEFDKAPGTFEGNSVYDVADFMKKYLRGLPEPLFPFDLYPHLLKCLDVASESGSRIRALRLLILLLPPPHIVLLESLLQLFGTVASNSSYNQMNAHNLARIFSPNVLRPKSPKQPLEEYERCSFVVEILIDNWSQFIVSSKDVRPYQLLDVTYVPRDSFAQTPASLPQAAPITATAPASDSSPTPSVQLSFEESPSMKTLDPEIAAPELKLVDGIVRVNSASLRRKPGDGVVVRRVRTAPTKRTRRPTTSSVKGKLLRKQSSVSHSAPLPVARLA</sequence>
<dbReference type="PROSITE" id="PS50238">
    <property type="entry name" value="RHOGAP"/>
    <property type="match status" value="1"/>
</dbReference>
<dbReference type="Proteomes" id="UP001212841">
    <property type="component" value="Unassembled WGS sequence"/>
</dbReference>
<feature type="region of interest" description="Disordered" evidence="2">
    <location>
        <begin position="400"/>
        <end position="421"/>
    </location>
</feature>
<feature type="compositionally biased region" description="Basic and acidic residues" evidence="2">
    <location>
        <begin position="86"/>
        <end position="97"/>
    </location>
</feature>
<dbReference type="InterPro" id="IPR008936">
    <property type="entry name" value="Rho_GTPase_activation_prot"/>
</dbReference>
<comment type="caution">
    <text evidence="4">The sequence shown here is derived from an EMBL/GenBank/DDBJ whole genome shotgun (WGS) entry which is preliminary data.</text>
</comment>
<gene>
    <name evidence="4" type="ORF">HK097_009269</name>
</gene>
<dbReference type="CDD" id="cd00159">
    <property type="entry name" value="RhoGAP"/>
    <property type="match status" value="1"/>
</dbReference>
<dbReference type="Gene3D" id="1.10.555.10">
    <property type="entry name" value="Rho GTPase activation protein"/>
    <property type="match status" value="1"/>
</dbReference>
<dbReference type="SUPFAM" id="SSF48350">
    <property type="entry name" value="GTPase activation domain, GAP"/>
    <property type="match status" value="1"/>
</dbReference>
<dbReference type="PANTHER" id="PTHR15228">
    <property type="entry name" value="SPERMATHECAL PHYSIOLOGY VARIANT"/>
    <property type="match status" value="1"/>
</dbReference>
<dbReference type="GO" id="GO:0007165">
    <property type="term" value="P:signal transduction"/>
    <property type="evidence" value="ECO:0007669"/>
    <property type="project" value="InterPro"/>
</dbReference>
<feature type="region of interest" description="Disordered" evidence="2">
    <location>
        <begin position="466"/>
        <end position="502"/>
    </location>
</feature>
<dbReference type="PANTHER" id="PTHR15228:SF25">
    <property type="entry name" value="F-BAR DOMAIN-CONTAINING PROTEIN"/>
    <property type="match status" value="1"/>
</dbReference>
<dbReference type="InterPro" id="IPR051025">
    <property type="entry name" value="RhoGAP"/>
</dbReference>
<feature type="compositionally biased region" description="Low complexity" evidence="2">
    <location>
        <begin position="400"/>
        <end position="413"/>
    </location>
</feature>
<dbReference type="EMBL" id="JADGJD010000006">
    <property type="protein sequence ID" value="KAJ3057316.1"/>
    <property type="molecule type" value="Genomic_DNA"/>
</dbReference>
<keyword evidence="5" id="KW-1185">Reference proteome</keyword>